<dbReference type="PANTHER" id="PTHR33885">
    <property type="entry name" value="PHAGE SHOCK PROTEIN C"/>
    <property type="match status" value="1"/>
</dbReference>
<evidence type="ECO:0000256" key="3">
    <source>
        <dbReference type="ARBA" id="ARBA00022692"/>
    </source>
</evidence>
<evidence type="ECO:0000256" key="6">
    <source>
        <dbReference type="SAM" id="MobiDB-lite"/>
    </source>
</evidence>
<protein>
    <submittedName>
        <fullName evidence="9">Phage shock protein C (PspC) family protein</fullName>
    </submittedName>
</protein>
<feature type="compositionally biased region" description="Polar residues" evidence="6">
    <location>
        <begin position="1"/>
        <end position="10"/>
    </location>
</feature>
<keyword evidence="10" id="KW-1185">Reference proteome</keyword>
<evidence type="ECO:0000313" key="10">
    <source>
        <dbReference type="Proteomes" id="UP000183642"/>
    </source>
</evidence>
<dbReference type="AlphaFoldDB" id="A0A1I5CCS1"/>
<evidence type="ECO:0000256" key="7">
    <source>
        <dbReference type="SAM" id="Phobius"/>
    </source>
</evidence>
<dbReference type="EMBL" id="FOWE01000001">
    <property type="protein sequence ID" value="SFN84825.1"/>
    <property type="molecule type" value="Genomic_DNA"/>
</dbReference>
<dbReference type="Pfam" id="PF04024">
    <property type="entry name" value="PspC"/>
    <property type="match status" value="1"/>
</dbReference>
<dbReference type="InterPro" id="IPR052027">
    <property type="entry name" value="PspC"/>
</dbReference>
<keyword evidence="3 7" id="KW-0812">Transmembrane</keyword>
<feature type="transmembrane region" description="Helical" evidence="7">
    <location>
        <begin position="42"/>
        <end position="68"/>
    </location>
</feature>
<accession>A0A1I5CCS1</accession>
<evidence type="ECO:0000313" key="9">
    <source>
        <dbReference type="EMBL" id="SFN84825.1"/>
    </source>
</evidence>
<dbReference type="PANTHER" id="PTHR33885:SF3">
    <property type="entry name" value="PHAGE SHOCK PROTEIN C"/>
    <property type="match status" value="1"/>
</dbReference>
<feature type="domain" description="Phage shock protein PspC N-terminal" evidence="8">
    <location>
        <begin position="15"/>
        <end position="71"/>
    </location>
</feature>
<keyword evidence="2" id="KW-1003">Cell membrane</keyword>
<evidence type="ECO:0000259" key="8">
    <source>
        <dbReference type="Pfam" id="PF04024"/>
    </source>
</evidence>
<reference evidence="10" key="1">
    <citation type="submission" date="2016-10" db="EMBL/GenBank/DDBJ databases">
        <authorList>
            <person name="Varghese N."/>
            <person name="Submissions S."/>
        </authorList>
    </citation>
    <scope>NUCLEOTIDE SEQUENCE [LARGE SCALE GENOMIC DNA]</scope>
    <source>
        <strain evidence="10">DSM 43161</strain>
    </source>
</reference>
<feature type="region of interest" description="Disordered" evidence="6">
    <location>
        <begin position="1"/>
        <end position="22"/>
    </location>
</feature>
<organism evidence="9 10">
    <name type="scientific">Geodermatophilus obscurus</name>
    <dbReference type="NCBI Taxonomy" id="1861"/>
    <lineage>
        <taxon>Bacteria</taxon>
        <taxon>Bacillati</taxon>
        <taxon>Actinomycetota</taxon>
        <taxon>Actinomycetes</taxon>
        <taxon>Geodermatophilales</taxon>
        <taxon>Geodermatophilaceae</taxon>
        <taxon>Geodermatophilus</taxon>
    </lineage>
</organism>
<proteinExistence type="predicted"/>
<gene>
    <name evidence="9" type="ORF">SAMN05660359_00238</name>
</gene>
<keyword evidence="5 7" id="KW-0472">Membrane</keyword>
<evidence type="ECO:0000256" key="5">
    <source>
        <dbReference type="ARBA" id="ARBA00023136"/>
    </source>
</evidence>
<dbReference type="InterPro" id="IPR007168">
    <property type="entry name" value="Phageshock_PspC_N"/>
</dbReference>
<dbReference type="OrthoDB" id="7359894at2"/>
<dbReference type="GO" id="GO:0005886">
    <property type="term" value="C:plasma membrane"/>
    <property type="evidence" value="ECO:0007669"/>
    <property type="project" value="UniProtKB-SubCell"/>
</dbReference>
<comment type="subcellular location">
    <subcellularLocation>
        <location evidence="1">Cell membrane</location>
        <topology evidence="1">Single-pass membrane protein</topology>
    </subcellularLocation>
</comment>
<evidence type="ECO:0000256" key="1">
    <source>
        <dbReference type="ARBA" id="ARBA00004162"/>
    </source>
</evidence>
<dbReference type="Proteomes" id="UP000183642">
    <property type="component" value="Unassembled WGS sequence"/>
</dbReference>
<evidence type="ECO:0000256" key="4">
    <source>
        <dbReference type="ARBA" id="ARBA00022989"/>
    </source>
</evidence>
<sequence length="104" mass="10740">MTSTPHTAIPSTPRRELRRTRSGAMLGGVSGGLADYTGVDTVLWRAAFVGLTLAGGAGIVLYAVLWVLTPPVPLAPGEQARPVDLAVERLSGRLSGDRTGSSQG</sequence>
<dbReference type="RefSeq" id="WP_075011692.1">
    <property type="nucleotide sequence ID" value="NZ_FOWE01000001.1"/>
</dbReference>
<name>A0A1I5CCS1_9ACTN</name>
<keyword evidence="4 7" id="KW-1133">Transmembrane helix</keyword>
<evidence type="ECO:0000256" key="2">
    <source>
        <dbReference type="ARBA" id="ARBA00022475"/>
    </source>
</evidence>